<keyword evidence="1 4" id="KW-0689">Ribosomal protein</keyword>
<feature type="compositionally biased region" description="Basic residues" evidence="3">
    <location>
        <begin position="103"/>
        <end position="136"/>
    </location>
</feature>
<name>A0A5J4X2Q9_9EUKA</name>
<dbReference type="OrthoDB" id="5571754at2759"/>
<evidence type="ECO:0000256" key="1">
    <source>
        <dbReference type="ARBA" id="ARBA00022980"/>
    </source>
</evidence>
<dbReference type="SUPFAM" id="SSF54189">
    <property type="entry name" value="Ribosomal proteins S24e, L23 and L15e"/>
    <property type="match status" value="1"/>
</dbReference>
<dbReference type="EMBL" id="SNRW01000382">
    <property type="protein sequence ID" value="KAA6401488.1"/>
    <property type="molecule type" value="Genomic_DNA"/>
</dbReference>
<comment type="caution">
    <text evidence="4">The sequence shown here is derived from an EMBL/GenBank/DDBJ whole genome shotgun (WGS) entry which is preliminary data.</text>
</comment>
<dbReference type="Gene3D" id="3.30.70.3370">
    <property type="match status" value="1"/>
</dbReference>
<dbReference type="InterPro" id="IPR053709">
    <property type="entry name" value="eRP_eS24_sf"/>
</dbReference>
<dbReference type="Pfam" id="PF01282">
    <property type="entry name" value="Ribosomal_S24e"/>
    <property type="match status" value="1"/>
</dbReference>
<reference evidence="4 5" key="1">
    <citation type="submission" date="2019-03" db="EMBL/GenBank/DDBJ databases">
        <title>Single cell metagenomics reveals metabolic interactions within the superorganism composed of flagellate Streblomastix strix and complex community of Bacteroidetes bacteria on its surface.</title>
        <authorList>
            <person name="Treitli S.C."/>
            <person name="Kolisko M."/>
            <person name="Husnik F."/>
            <person name="Keeling P."/>
            <person name="Hampl V."/>
        </authorList>
    </citation>
    <scope>NUCLEOTIDE SEQUENCE [LARGE SCALE GENOMIC DNA]</scope>
    <source>
        <strain evidence="4">ST1C</strain>
    </source>
</reference>
<dbReference type="PANTHER" id="PTHR10496">
    <property type="entry name" value="40S RIBOSOMAL PROTEIN S24"/>
    <property type="match status" value="1"/>
</dbReference>
<dbReference type="InterPro" id="IPR012678">
    <property type="entry name" value="Ribosomal_uL23/eL15/eS24_sf"/>
</dbReference>
<organism evidence="4 5">
    <name type="scientific">Streblomastix strix</name>
    <dbReference type="NCBI Taxonomy" id="222440"/>
    <lineage>
        <taxon>Eukaryota</taxon>
        <taxon>Metamonada</taxon>
        <taxon>Preaxostyla</taxon>
        <taxon>Oxymonadida</taxon>
        <taxon>Streblomastigidae</taxon>
        <taxon>Streblomastix</taxon>
    </lineage>
</organism>
<dbReference type="GO" id="GO:0005840">
    <property type="term" value="C:ribosome"/>
    <property type="evidence" value="ECO:0007669"/>
    <property type="project" value="UniProtKB-KW"/>
</dbReference>
<dbReference type="GO" id="GO:1990904">
    <property type="term" value="C:ribonucleoprotein complex"/>
    <property type="evidence" value="ECO:0007669"/>
    <property type="project" value="UniProtKB-KW"/>
</dbReference>
<dbReference type="InterPro" id="IPR001976">
    <property type="entry name" value="Ribosomal_eS24"/>
</dbReference>
<gene>
    <name evidence="4" type="ORF">EZS28_002991</name>
</gene>
<protein>
    <submittedName>
        <fullName evidence="4">Putative 40S ribosomal protein S24</fullName>
    </submittedName>
</protein>
<evidence type="ECO:0000313" key="4">
    <source>
        <dbReference type="EMBL" id="KAA6401488.1"/>
    </source>
</evidence>
<evidence type="ECO:0000313" key="5">
    <source>
        <dbReference type="Proteomes" id="UP000324800"/>
    </source>
</evidence>
<evidence type="ECO:0000256" key="2">
    <source>
        <dbReference type="ARBA" id="ARBA00023274"/>
    </source>
</evidence>
<dbReference type="GO" id="GO:0003735">
    <property type="term" value="F:structural constituent of ribosome"/>
    <property type="evidence" value="ECO:0007669"/>
    <property type="project" value="InterPro"/>
</dbReference>
<evidence type="ECO:0000256" key="3">
    <source>
        <dbReference type="SAM" id="MobiDB-lite"/>
    </source>
</evidence>
<dbReference type="GO" id="GO:0006412">
    <property type="term" value="P:translation"/>
    <property type="evidence" value="ECO:0007669"/>
    <property type="project" value="InterPro"/>
</dbReference>
<dbReference type="HAMAP" id="MF_00545">
    <property type="entry name" value="Ribosomal_eS24"/>
    <property type="match status" value="1"/>
</dbReference>
<keyword evidence="2" id="KW-0687">Ribonucleoprotein</keyword>
<dbReference type="Proteomes" id="UP000324800">
    <property type="component" value="Unassembled WGS sequence"/>
</dbReference>
<accession>A0A5J4X2Q9</accession>
<dbReference type="AlphaFoldDB" id="A0A5J4X2Q9"/>
<sequence>MSMIVQTSKVISNPLLNRKQMIVRVAHPGQKAPSRIALREAIAKNFKLKDPTTVICYGLRTDFGGGKTTGFALIYNKAEDVKQIELRYRKIRHGLAKPIEKKVVRKARKERKNKSKKNRGVKNQKELKAKRRQKNQ</sequence>
<feature type="region of interest" description="Disordered" evidence="3">
    <location>
        <begin position="99"/>
        <end position="136"/>
    </location>
</feature>
<proteinExistence type="inferred from homology"/>